<keyword evidence="2" id="KW-0255">Endonuclease</keyword>
<gene>
    <name evidence="2" type="ORF">IW256_001633</name>
</gene>
<keyword evidence="2" id="KW-0378">Hydrolase</keyword>
<dbReference type="Pfam" id="PF05685">
    <property type="entry name" value="Uma2"/>
    <property type="match status" value="1"/>
</dbReference>
<sequence length="199" mass="22087">MSGAAGHAHGPYTLYDLDALPEEGRRHELADGWLTELPGDLWHDHAAERLREILREAARRADASVHVAGAPREVSTPAGVRRPDVFVVGRDVARSALERQARTYYGPELLLVAEVVTPRTGSERTDRVRKVAEYAATGIPHYWIVDLEPRPAVTMLELAGPDAREPLYRPGRTVRAGEEVTAARPFPVRFDPARLSEME</sequence>
<reference evidence="2" key="1">
    <citation type="submission" date="2020-11" db="EMBL/GenBank/DDBJ databases">
        <title>Sequencing the genomes of 1000 actinobacteria strains.</title>
        <authorList>
            <person name="Klenk H.-P."/>
        </authorList>
    </citation>
    <scope>NUCLEOTIDE SEQUENCE</scope>
    <source>
        <strain evidence="2">DSM 43175</strain>
    </source>
</reference>
<dbReference type="CDD" id="cd06260">
    <property type="entry name" value="DUF820-like"/>
    <property type="match status" value="1"/>
</dbReference>
<feature type="domain" description="Putative restriction endonuclease" evidence="1">
    <location>
        <begin position="16"/>
        <end position="186"/>
    </location>
</feature>
<dbReference type="PANTHER" id="PTHR35400">
    <property type="entry name" value="SLR1083 PROTEIN"/>
    <property type="match status" value="1"/>
</dbReference>
<dbReference type="InterPro" id="IPR008538">
    <property type="entry name" value="Uma2"/>
</dbReference>
<name>A0A931DC98_9ACTN</name>
<protein>
    <submittedName>
        <fullName evidence="2">Uma2 family endonuclease</fullName>
    </submittedName>
</protein>
<comment type="caution">
    <text evidence="2">The sequence shown here is derived from an EMBL/GenBank/DDBJ whole genome shotgun (WGS) entry which is preliminary data.</text>
</comment>
<evidence type="ECO:0000313" key="3">
    <source>
        <dbReference type="Proteomes" id="UP000614047"/>
    </source>
</evidence>
<evidence type="ECO:0000313" key="2">
    <source>
        <dbReference type="EMBL" id="MBG6087520.1"/>
    </source>
</evidence>
<dbReference type="RefSeq" id="WP_307828794.1">
    <property type="nucleotide sequence ID" value="NZ_BAABES010000024.1"/>
</dbReference>
<organism evidence="2 3">
    <name type="scientific">Actinomadura viridis</name>
    <dbReference type="NCBI Taxonomy" id="58110"/>
    <lineage>
        <taxon>Bacteria</taxon>
        <taxon>Bacillati</taxon>
        <taxon>Actinomycetota</taxon>
        <taxon>Actinomycetes</taxon>
        <taxon>Streptosporangiales</taxon>
        <taxon>Thermomonosporaceae</taxon>
        <taxon>Actinomadura</taxon>
    </lineage>
</organism>
<dbReference type="InterPro" id="IPR011335">
    <property type="entry name" value="Restrct_endonuc-II-like"/>
</dbReference>
<keyword evidence="2" id="KW-0540">Nuclease</keyword>
<dbReference type="InterPro" id="IPR012296">
    <property type="entry name" value="Nuclease_put_TT1808"/>
</dbReference>
<evidence type="ECO:0000259" key="1">
    <source>
        <dbReference type="Pfam" id="PF05685"/>
    </source>
</evidence>
<dbReference type="GO" id="GO:0004519">
    <property type="term" value="F:endonuclease activity"/>
    <property type="evidence" value="ECO:0007669"/>
    <property type="project" value="UniProtKB-KW"/>
</dbReference>
<dbReference type="EMBL" id="JADOUA010000001">
    <property type="protein sequence ID" value="MBG6087520.1"/>
    <property type="molecule type" value="Genomic_DNA"/>
</dbReference>
<accession>A0A931DC98</accession>
<keyword evidence="3" id="KW-1185">Reference proteome</keyword>
<dbReference type="Gene3D" id="3.90.1570.10">
    <property type="entry name" value="tt1808, chain A"/>
    <property type="match status" value="1"/>
</dbReference>
<dbReference type="AlphaFoldDB" id="A0A931DC98"/>
<dbReference type="PANTHER" id="PTHR35400:SF3">
    <property type="entry name" value="SLL1072 PROTEIN"/>
    <property type="match status" value="1"/>
</dbReference>
<proteinExistence type="predicted"/>
<dbReference type="Proteomes" id="UP000614047">
    <property type="component" value="Unassembled WGS sequence"/>
</dbReference>
<dbReference type="SUPFAM" id="SSF52980">
    <property type="entry name" value="Restriction endonuclease-like"/>
    <property type="match status" value="1"/>
</dbReference>